<comment type="subcellular location">
    <subcellularLocation>
        <location evidence="1">Cell membrane</location>
        <topology evidence="1">Multi-pass membrane protein</topology>
    </subcellularLocation>
</comment>
<evidence type="ECO:0000313" key="8">
    <source>
        <dbReference type="Proteomes" id="UP001609175"/>
    </source>
</evidence>
<feature type="transmembrane region" description="Helical" evidence="5">
    <location>
        <begin position="334"/>
        <end position="360"/>
    </location>
</feature>
<feature type="transmembrane region" description="Helical" evidence="5">
    <location>
        <begin position="280"/>
        <end position="300"/>
    </location>
</feature>
<dbReference type="Pfam" id="PF07690">
    <property type="entry name" value="MFS_1"/>
    <property type="match status" value="1"/>
</dbReference>
<feature type="transmembrane region" description="Helical" evidence="5">
    <location>
        <begin position="127"/>
        <end position="147"/>
    </location>
</feature>
<dbReference type="Proteomes" id="UP001609175">
    <property type="component" value="Unassembled WGS sequence"/>
</dbReference>
<feature type="transmembrane region" description="Helical" evidence="5">
    <location>
        <begin position="239"/>
        <end position="260"/>
    </location>
</feature>
<evidence type="ECO:0000259" key="6">
    <source>
        <dbReference type="PROSITE" id="PS50850"/>
    </source>
</evidence>
<evidence type="ECO:0000256" key="2">
    <source>
        <dbReference type="ARBA" id="ARBA00022692"/>
    </source>
</evidence>
<dbReference type="PANTHER" id="PTHR23508:SF10">
    <property type="entry name" value="CARBOXYLIC ACID TRANSPORTER PROTEIN HOMOLOG"/>
    <property type="match status" value="1"/>
</dbReference>
<evidence type="ECO:0000256" key="3">
    <source>
        <dbReference type="ARBA" id="ARBA00022989"/>
    </source>
</evidence>
<protein>
    <submittedName>
        <fullName evidence="7">MFS transporter</fullName>
    </submittedName>
</protein>
<evidence type="ECO:0000256" key="1">
    <source>
        <dbReference type="ARBA" id="ARBA00004651"/>
    </source>
</evidence>
<gene>
    <name evidence="7" type="ORF">ACHIPZ_03000</name>
</gene>
<dbReference type="InterPro" id="IPR020846">
    <property type="entry name" value="MFS_dom"/>
</dbReference>
<dbReference type="PROSITE" id="PS50850">
    <property type="entry name" value="MFS"/>
    <property type="match status" value="1"/>
</dbReference>
<feature type="transmembrane region" description="Helical" evidence="5">
    <location>
        <begin position="103"/>
        <end position="121"/>
    </location>
</feature>
<feature type="transmembrane region" description="Helical" evidence="5">
    <location>
        <begin position="188"/>
        <end position="207"/>
    </location>
</feature>
<dbReference type="EMBL" id="JBIMSO010000010">
    <property type="protein sequence ID" value="MFH5207189.1"/>
    <property type="molecule type" value="Genomic_DNA"/>
</dbReference>
<feature type="transmembrane region" description="Helical" evidence="5">
    <location>
        <begin position="71"/>
        <end position="91"/>
    </location>
</feature>
<dbReference type="PROSITE" id="PS00216">
    <property type="entry name" value="SUGAR_TRANSPORT_1"/>
    <property type="match status" value="1"/>
</dbReference>
<name>A0ABW7JHF7_9NOCA</name>
<dbReference type="InterPro" id="IPR005829">
    <property type="entry name" value="Sugar_transporter_CS"/>
</dbReference>
<proteinExistence type="predicted"/>
<keyword evidence="4 5" id="KW-0472">Membrane</keyword>
<keyword evidence="3 5" id="KW-1133">Transmembrane helix</keyword>
<feature type="domain" description="Major facilitator superfamily (MFS) profile" evidence="6">
    <location>
        <begin position="34"/>
        <end position="423"/>
    </location>
</feature>
<comment type="caution">
    <text evidence="7">The sequence shown here is derived from an EMBL/GenBank/DDBJ whole genome shotgun (WGS) entry which is preliminary data.</text>
</comment>
<evidence type="ECO:0000256" key="4">
    <source>
        <dbReference type="ARBA" id="ARBA00023136"/>
    </source>
</evidence>
<organism evidence="7 8">
    <name type="scientific">Antrihabitans spumae</name>
    <dbReference type="NCBI Taxonomy" id="3373370"/>
    <lineage>
        <taxon>Bacteria</taxon>
        <taxon>Bacillati</taxon>
        <taxon>Actinomycetota</taxon>
        <taxon>Actinomycetes</taxon>
        <taxon>Mycobacteriales</taxon>
        <taxon>Nocardiaceae</taxon>
        <taxon>Antrihabitans</taxon>
    </lineage>
</organism>
<dbReference type="Gene3D" id="1.20.1250.20">
    <property type="entry name" value="MFS general substrate transporter like domains"/>
    <property type="match status" value="2"/>
</dbReference>
<keyword evidence="2 5" id="KW-0812">Transmembrane</keyword>
<accession>A0ABW7JHF7</accession>
<feature type="transmembrane region" description="Helical" evidence="5">
    <location>
        <begin position="398"/>
        <end position="419"/>
    </location>
</feature>
<dbReference type="CDD" id="cd17371">
    <property type="entry name" value="MFS_MucK"/>
    <property type="match status" value="1"/>
</dbReference>
<feature type="transmembrane region" description="Helical" evidence="5">
    <location>
        <begin position="159"/>
        <end position="182"/>
    </location>
</feature>
<sequence>MDKATIDPVEPKAQDTADRPFDWFRTMSGKGRRAFLGAFGGYGLDSYDFQVLPLALGAIASYFAISTGEAGLLTTVTLVVSALGGALAGILCDKIGRVRTLQVTVATYTIFTVLCGFAPNFETLLVFRAFQGLGFGGEWAAGAILVAEYAKPKYRGRAVAYVQSAWAVGWGLAVLVYTIVFQVFSEDIAWRVLFWTGAMPALLIIWVRRHVTDTEAVTAKRESAGKQRGSFRAIFRRDLLRTTFFASLLATGVQGGYYTLASWLPTYLKKSRELDVVGTGGYLFILISGAFMGYVSGGILADKLGRKRTMQLFASLSVVFMVCYTQVPDGANTLVMLLGFPLGFCTSAIFSGFGSFLSELYPSEYRGTGQGFTYNFGRALGAVFPTIVGFMASTALGLGGAMIFGAVGYVIAVIALFGLPETAGIELK</sequence>
<dbReference type="PROSITE" id="PS00217">
    <property type="entry name" value="SUGAR_TRANSPORT_2"/>
    <property type="match status" value="1"/>
</dbReference>
<reference evidence="7 8" key="1">
    <citation type="submission" date="2024-10" db="EMBL/GenBank/DDBJ databases">
        <authorList>
            <person name="Riesco R."/>
        </authorList>
    </citation>
    <scope>NUCLEOTIDE SEQUENCE [LARGE SCALE GENOMIC DNA]</scope>
    <source>
        <strain evidence="7 8">NCIMB 15449</strain>
    </source>
</reference>
<evidence type="ECO:0000313" key="7">
    <source>
        <dbReference type="EMBL" id="MFH5207189.1"/>
    </source>
</evidence>
<dbReference type="InterPro" id="IPR011701">
    <property type="entry name" value="MFS"/>
</dbReference>
<evidence type="ECO:0000256" key="5">
    <source>
        <dbReference type="SAM" id="Phobius"/>
    </source>
</evidence>
<feature type="transmembrane region" description="Helical" evidence="5">
    <location>
        <begin position="372"/>
        <end position="392"/>
    </location>
</feature>
<dbReference type="InterPro" id="IPR036259">
    <property type="entry name" value="MFS_trans_sf"/>
</dbReference>
<dbReference type="PANTHER" id="PTHR23508">
    <property type="entry name" value="CARBOXYLIC ACID TRANSPORTER PROTEIN HOMOLOG"/>
    <property type="match status" value="1"/>
</dbReference>
<dbReference type="SUPFAM" id="SSF103473">
    <property type="entry name" value="MFS general substrate transporter"/>
    <property type="match status" value="1"/>
</dbReference>
<dbReference type="RefSeq" id="WP_395112615.1">
    <property type="nucleotide sequence ID" value="NZ_JBIMSO010000010.1"/>
</dbReference>